<dbReference type="GO" id="GO:0004674">
    <property type="term" value="F:protein serine/threonine kinase activity"/>
    <property type="evidence" value="ECO:0007669"/>
    <property type="project" value="UniProtKB-KW"/>
</dbReference>
<evidence type="ECO:0000256" key="1">
    <source>
        <dbReference type="ARBA" id="ARBA00012513"/>
    </source>
</evidence>
<comment type="catalytic activity">
    <reaction evidence="7">
        <text>L-threonyl-[protein] + ATP = O-phospho-L-threonyl-[protein] + ADP + H(+)</text>
        <dbReference type="Rhea" id="RHEA:46608"/>
        <dbReference type="Rhea" id="RHEA-COMP:11060"/>
        <dbReference type="Rhea" id="RHEA-COMP:11605"/>
        <dbReference type="ChEBI" id="CHEBI:15378"/>
        <dbReference type="ChEBI" id="CHEBI:30013"/>
        <dbReference type="ChEBI" id="CHEBI:30616"/>
        <dbReference type="ChEBI" id="CHEBI:61977"/>
        <dbReference type="ChEBI" id="CHEBI:456216"/>
        <dbReference type="EC" id="2.7.11.1"/>
    </reaction>
</comment>
<protein>
    <recommendedName>
        <fullName evidence="1">non-specific serine/threonine protein kinase</fullName>
        <ecNumber evidence="1">2.7.11.1</ecNumber>
    </recommendedName>
</protein>
<evidence type="ECO:0000313" key="11">
    <source>
        <dbReference type="EMBL" id="KAF2609282.1"/>
    </source>
</evidence>
<evidence type="ECO:0000256" key="5">
    <source>
        <dbReference type="ARBA" id="ARBA00022777"/>
    </source>
</evidence>
<gene>
    <name evidence="11" type="ORF">F2Q68_00043533</name>
</gene>
<feature type="domain" description="Protein kinase" evidence="10">
    <location>
        <begin position="6"/>
        <end position="72"/>
    </location>
</feature>
<dbReference type="AlphaFoldDB" id="A0A8S9LRY6"/>
<keyword evidence="6 9" id="KW-0067">ATP-binding</keyword>
<dbReference type="Gene3D" id="3.30.200.20">
    <property type="entry name" value="Phosphorylase Kinase, domain 1"/>
    <property type="match status" value="1"/>
</dbReference>
<evidence type="ECO:0000256" key="6">
    <source>
        <dbReference type="ARBA" id="ARBA00022840"/>
    </source>
</evidence>
<dbReference type="EC" id="2.7.11.1" evidence="1"/>
<evidence type="ECO:0000256" key="9">
    <source>
        <dbReference type="PROSITE-ProRule" id="PRU10141"/>
    </source>
</evidence>
<evidence type="ECO:0000256" key="4">
    <source>
        <dbReference type="ARBA" id="ARBA00022741"/>
    </source>
</evidence>
<dbReference type="InterPro" id="IPR011009">
    <property type="entry name" value="Kinase-like_dom_sf"/>
</dbReference>
<dbReference type="SUPFAM" id="SSF56112">
    <property type="entry name" value="Protein kinase-like (PK-like)"/>
    <property type="match status" value="1"/>
</dbReference>
<dbReference type="PROSITE" id="PS50011">
    <property type="entry name" value="PROTEIN_KINASE_DOM"/>
    <property type="match status" value="1"/>
</dbReference>
<dbReference type="InterPro" id="IPR000719">
    <property type="entry name" value="Prot_kinase_dom"/>
</dbReference>
<evidence type="ECO:0000256" key="7">
    <source>
        <dbReference type="ARBA" id="ARBA00047899"/>
    </source>
</evidence>
<keyword evidence="5" id="KW-0418">Kinase</keyword>
<dbReference type="GO" id="GO:0005737">
    <property type="term" value="C:cytoplasm"/>
    <property type="evidence" value="ECO:0007669"/>
    <property type="project" value="TreeGrafter"/>
</dbReference>
<feature type="binding site" evidence="9">
    <location>
        <position position="39"/>
    </location>
    <ligand>
        <name>ATP</name>
        <dbReference type="ChEBI" id="CHEBI:30616"/>
    </ligand>
</feature>
<sequence>MGVEDYHVIELVGEGSFGRVYKGRRKFPGQTVVMKFIMKQGKSDNDLHSLRQEIEARYFYASLFHINGVSIN</sequence>
<evidence type="ECO:0000259" key="10">
    <source>
        <dbReference type="PROSITE" id="PS50011"/>
    </source>
</evidence>
<organism evidence="11 12">
    <name type="scientific">Brassica cretica</name>
    <name type="common">Mustard</name>
    <dbReference type="NCBI Taxonomy" id="69181"/>
    <lineage>
        <taxon>Eukaryota</taxon>
        <taxon>Viridiplantae</taxon>
        <taxon>Streptophyta</taxon>
        <taxon>Embryophyta</taxon>
        <taxon>Tracheophyta</taxon>
        <taxon>Spermatophyta</taxon>
        <taxon>Magnoliopsida</taxon>
        <taxon>eudicotyledons</taxon>
        <taxon>Gunneridae</taxon>
        <taxon>Pentapetalae</taxon>
        <taxon>rosids</taxon>
        <taxon>malvids</taxon>
        <taxon>Brassicales</taxon>
        <taxon>Brassicaceae</taxon>
        <taxon>Brassiceae</taxon>
        <taxon>Brassica</taxon>
    </lineage>
</organism>
<evidence type="ECO:0000256" key="3">
    <source>
        <dbReference type="ARBA" id="ARBA00022679"/>
    </source>
</evidence>
<dbReference type="PROSITE" id="PS00107">
    <property type="entry name" value="PROTEIN_KINASE_ATP"/>
    <property type="match status" value="1"/>
</dbReference>
<evidence type="ECO:0000313" key="12">
    <source>
        <dbReference type="Proteomes" id="UP000712281"/>
    </source>
</evidence>
<name>A0A8S9LRY6_BRACR</name>
<keyword evidence="4 9" id="KW-0547">Nucleotide-binding</keyword>
<comment type="caution">
    <text evidence="11">The sequence shown here is derived from an EMBL/GenBank/DDBJ whole genome shotgun (WGS) entry which is preliminary data.</text>
</comment>
<dbReference type="InterPro" id="IPR017441">
    <property type="entry name" value="Protein_kinase_ATP_BS"/>
</dbReference>
<dbReference type="PANTHER" id="PTHR22983">
    <property type="entry name" value="PROTEIN KINASE RELATED"/>
    <property type="match status" value="1"/>
</dbReference>
<dbReference type="PANTHER" id="PTHR22983:SF6">
    <property type="entry name" value="SERINE_THREONINE-PROTEIN KINASE 36"/>
    <property type="match status" value="1"/>
</dbReference>
<dbReference type="EMBL" id="QGKW02000276">
    <property type="protein sequence ID" value="KAF2609282.1"/>
    <property type="molecule type" value="Genomic_DNA"/>
</dbReference>
<keyword evidence="3" id="KW-0808">Transferase</keyword>
<proteinExistence type="predicted"/>
<evidence type="ECO:0000256" key="8">
    <source>
        <dbReference type="ARBA" id="ARBA00048679"/>
    </source>
</evidence>
<evidence type="ECO:0000256" key="2">
    <source>
        <dbReference type="ARBA" id="ARBA00022527"/>
    </source>
</evidence>
<dbReference type="GO" id="GO:0005524">
    <property type="term" value="F:ATP binding"/>
    <property type="evidence" value="ECO:0007669"/>
    <property type="project" value="UniProtKB-UniRule"/>
</dbReference>
<dbReference type="Proteomes" id="UP000712281">
    <property type="component" value="Unassembled WGS sequence"/>
</dbReference>
<comment type="catalytic activity">
    <reaction evidence="8">
        <text>L-seryl-[protein] + ATP = O-phospho-L-seryl-[protein] + ADP + H(+)</text>
        <dbReference type="Rhea" id="RHEA:17989"/>
        <dbReference type="Rhea" id="RHEA-COMP:9863"/>
        <dbReference type="Rhea" id="RHEA-COMP:11604"/>
        <dbReference type="ChEBI" id="CHEBI:15378"/>
        <dbReference type="ChEBI" id="CHEBI:29999"/>
        <dbReference type="ChEBI" id="CHEBI:30616"/>
        <dbReference type="ChEBI" id="CHEBI:83421"/>
        <dbReference type="ChEBI" id="CHEBI:456216"/>
        <dbReference type="EC" id="2.7.11.1"/>
    </reaction>
</comment>
<keyword evidence="2" id="KW-0723">Serine/threonine-protein kinase</keyword>
<reference evidence="11" key="1">
    <citation type="submission" date="2019-12" db="EMBL/GenBank/DDBJ databases">
        <title>Genome sequencing and annotation of Brassica cretica.</title>
        <authorList>
            <person name="Studholme D.J."/>
            <person name="Sarris P.F."/>
        </authorList>
    </citation>
    <scope>NUCLEOTIDE SEQUENCE</scope>
    <source>
        <strain evidence="11">PFS-001/15</strain>
        <tissue evidence="11">Leaf</tissue>
    </source>
</reference>
<accession>A0A8S9LRY6</accession>